<accession>A0ABR4FHS6</accession>
<sequence>MMQLMQSYEMGDGIIGVDNIDRWPLDSEAFGFLEATSSTQSHPFVAKQHSLGGLAALARLAPIATKTFFTYPI</sequence>
<protein>
    <submittedName>
        <fullName evidence="1">Uncharacterized protein</fullName>
    </submittedName>
</protein>
<proteinExistence type="predicted"/>
<organism evidence="1 2">
    <name type="scientific">Aspergillus keveii</name>
    <dbReference type="NCBI Taxonomy" id="714993"/>
    <lineage>
        <taxon>Eukaryota</taxon>
        <taxon>Fungi</taxon>
        <taxon>Dikarya</taxon>
        <taxon>Ascomycota</taxon>
        <taxon>Pezizomycotina</taxon>
        <taxon>Eurotiomycetes</taxon>
        <taxon>Eurotiomycetidae</taxon>
        <taxon>Eurotiales</taxon>
        <taxon>Aspergillaceae</taxon>
        <taxon>Aspergillus</taxon>
        <taxon>Aspergillus subgen. Nidulantes</taxon>
    </lineage>
</organism>
<name>A0ABR4FHS6_9EURO</name>
<comment type="caution">
    <text evidence="1">The sequence shown here is derived from an EMBL/GenBank/DDBJ whole genome shotgun (WGS) entry which is preliminary data.</text>
</comment>
<gene>
    <name evidence="1" type="ORF">BJX66DRAFT_345520</name>
</gene>
<evidence type="ECO:0000313" key="2">
    <source>
        <dbReference type="Proteomes" id="UP001610563"/>
    </source>
</evidence>
<dbReference type="Proteomes" id="UP001610563">
    <property type="component" value="Unassembled WGS sequence"/>
</dbReference>
<reference evidence="1 2" key="1">
    <citation type="submission" date="2024-07" db="EMBL/GenBank/DDBJ databases">
        <title>Section-level genome sequencing and comparative genomics of Aspergillus sections Usti and Cavernicolus.</title>
        <authorList>
            <consortium name="Lawrence Berkeley National Laboratory"/>
            <person name="Nybo J.L."/>
            <person name="Vesth T.C."/>
            <person name="Theobald S."/>
            <person name="Frisvad J.C."/>
            <person name="Larsen T.O."/>
            <person name="Kjaerboelling I."/>
            <person name="Rothschild-Mancinelli K."/>
            <person name="Lyhne E.K."/>
            <person name="Kogle M.E."/>
            <person name="Barry K."/>
            <person name="Clum A."/>
            <person name="Na H."/>
            <person name="Ledsgaard L."/>
            <person name="Lin J."/>
            <person name="Lipzen A."/>
            <person name="Kuo A."/>
            <person name="Riley R."/>
            <person name="Mondo S."/>
            <person name="Labutti K."/>
            <person name="Haridas S."/>
            <person name="Pangalinan J."/>
            <person name="Salamov A.A."/>
            <person name="Simmons B.A."/>
            <person name="Magnuson J.K."/>
            <person name="Chen J."/>
            <person name="Drula E."/>
            <person name="Henrissat B."/>
            <person name="Wiebenga A."/>
            <person name="Lubbers R.J."/>
            <person name="Gomes A.C."/>
            <person name="Makela M.R."/>
            <person name="Stajich J."/>
            <person name="Grigoriev I.V."/>
            <person name="Mortensen U.H."/>
            <person name="De Vries R.P."/>
            <person name="Baker S.E."/>
            <person name="Andersen M.R."/>
        </authorList>
    </citation>
    <scope>NUCLEOTIDE SEQUENCE [LARGE SCALE GENOMIC DNA]</scope>
    <source>
        <strain evidence="1 2">CBS 209.92</strain>
    </source>
</reference>
<evidence type="ECO:0000313" key="1">
    <source>
        <dbReference type="EMBL" id="KAL2782789.1"/>
    </source>
</evidence>
<dbReference type="EMBL" id="JBFTWV010000320">
    <property type="protein sequence ID" value="KAL2782789.1"/>
    <property type="molecule type" value="Genomic_DNA"/>
</dbReference>
<keyword evidence="2" id="KW-1185">Reference proteome</keyword>